<dbReference type="PROSITE" id="PS50970">
    <property type="entry name" value="HCY"/>
    <property type="match status" value="1"/>
</dbReference>
<dbReference type="InterPro" id="IPR003726">
    <property type="entry name" value="HCY_dom"/>
</dbReference>
<keyword evidence="4" id="KW-0949">S-adenosyl-L-methionine</keyword>
<keyword evidence="11" id="KW-1185">Reference proteome</keyword>
<reference evidence="10" key="1">
    <citation type="submission" date="2022-11" db="EMBL/GenBank/DDBJ databases">
        <authorList>
            <person name="Kikuchi T."/>
        </authorList>
    </citation>
    <scope>NUCLEOTIDE SEQUENCE</scope>
    <source>
        <strain evidence="10">PS1010</strain>
    </source>
</reference>
<keyword evidence="3" id="KW-0808">Transferase</keyword>
<dbReference type="GO" id="GO:0005829">
    <property type="term" value="C:cytosol"/>
    <property type="evidence" value="ECO:0007669"/>
    <property type="project" value="TreeGrafter"/>
</dbReference>
<keyword evidence="5" id="KW-0479">Metal-binding</keyword>
<evidence type="ECO:0000259" key="9">
    <source>
        <dbReference type="PROSITE" id="PS50970"/>
    </source>
</evidence>
<evidence type="ECO:0000313" key="11">
    <source>
        <dbReference type="Proteomes" id="UP001152747"/>
    </source>
</evidence>
<dbReference type="EMBL" id="CANHGI010000003">
    <property type="protein sequence ID" value="CAI5443928.1"/>
    <property type="molecule type" value="Genomic_DNA"/>
</dbReference>
<dbReference type="PANTHER" id="PTHR45833">
    <property type="entry name" value="METHIONINE SYNTHASE"/>
    <property type="match status" value="1"/>
</dbReference>
<dbReference type="Proteomes" id="UP001152747">
    <property type="component" value="Unassembled WGS sequence"/>
</dbReference>
<gene>
    <name evidence="10" type="ORF">CAMP_LOCUS6565</name>
</gene>
<dbReference type="SUPFAM" id="SSF82282">
    <property type="entry name" value="Homocysteine S-methyltransferase"/>
    <property type="match status" value="1"/>
</dbReference>
<feature type="domain" description="Hcy-binding" evidence="9">
    <location>
        <begin position="9"/>
        <end position="161"/>
    </location>
</feature>
<dbReference type="InterPro" id="IPR036589">
    <property type="entry name" value="HCY_dom_sf"/>
</dbReference>
<evidence type="ECO:0000256" key="7">
    <source>
        <dbReference type="ARBA" id="ARBA00034478"/>
    </source>
</evidence>
<evidence type="ECO:0000313" key="10">
    <source>
        <dbReference type="EMBL" id="CAI5443928.1"/>
    </source>
</evidence>
<dbReference type="GO" id="GO:0032259">
    <property type="term" value="P:methylation"/>
    <property type="evidence" value="ECO:0007669"/>
    <property type="project" value="UniProtKB-KW"/>
</dbReference>
<dbReference type="Gene3D" id="3.20.20.330">
    <property type="entry name" value="Homocysteine-binding-like domain"/>
    <property type="match status" value="1"/>
</dbReference>
<dbReference type="OrthoDB" id="261426at2759"/>
<dbReference type="InterPro" id="IPR050554">
    <property type="entry name" value="Met_Synthase/Corrinoid"/>
</dbReference>
<comment type="caution">
    <text evidence="10">The sequence shown here is derived from an EMBL/GenBank/DDBJ whole genome shotgun (WGS) entry which is preliminary data.</text>
</comment>
<evidence type="ECO:0000256" key="8">
    <source>
        <dbReference type="PROSITE-ProRule" id="PRU00333"/>
    </source>
</evidence>
<evidence type="ECO:0000256" key="2">
    <source>
        <dbReference type="ARBA" id="ARBA00022603"/>
    </source>
</evidence>
<keyword evidence="2" id="KW-0489">Methyltransferase</keyword>
<protein>
    <recommendedName>
        <fullName evidence="9">Hcy-binding domain-containing protein</fullName>
    </recommendedName>
</protein>
<dbReference type="GO" id="GO:0046653">
    <property type="term" value="P:tetrahydrofolate metabolic process"/>
    <property type="evidence" value="ECO:0007669"/>
    <property type="project" value="TreeGrafter"/>
</dbReference>
<evidence type="ECO:0000256" key="6">
    <source>
        <dbReference type="ARBA" id="ARBA00023285"/>
    </source>
</evidence>
<sequence>MTLARSAIFEEIAQIAKQRVMLIDGAMGTMIQREYLEEDDFRGEILKEHTKPLKGNNDLLSLTRPEIIYKIHKLYLEAGADFVETNTFSGTTIAQADYACEHLVHDINFESAKLAKKACEDVGKATGRRRYVCGAIGPTNKTLSISPSVEKPDFRNDIGAF</sequence>
<dbReference type="Pfam" id="PF02574">
    <property type="entry name" value="S-methyl_trans"/>
    <property type="match status" value="1"/>
</dbReference>
<evidence type="ECO:0000256" key="5">
    <source>
        <dbReference type="ARBA" id="ARBA00022723"/>
    </source>
</evidence>
<comment type="pathway">
    <text evidence="7">Amino-acid biosynthesis; L-methionine biosynthesis via de novo pathway.</text>
</comment>
<comment type="caution">
    <text evidence="8">Lacks conserved residue(s) required for the propagation of feature annotation.</text>
</comment>
<evidence type="ECO:0000256" key="3">
    <source>
        <dbReference type="ARBA" id="ARBA00022679"/>
    </source>
</evidence>
<dbReference type="AlphaFoldDB" id="A0A9P1IFI7"/>
<evidence type="ECO:0000256" key="1">
    <source>
        <dbReference type="ARBA" id="ARBA00010398"/>
    </source>
</evidence>
<organism evidence="10 11">
    <name type="scientific">Caenorhabditis angaria</name>
    <dbReference type="NCBI Taxonomy" id="860376"/>
    <lineage>
        <taxon>Eukaryota</taxon>
        <taxon>Metazoa</taxon>
        <taxon>Ecdysozoa</taxon>
        <taxon>Nematoda</taxon>
        <taxon>Chromadorea</taxon>
        <taxon>Rhabditida</taxon>
        <taxon>Rhabditina</taxon>
        <taxon>Rhabditomorpha</taxon>
        <taxon>Rhabditoidea</taxon>
        <taxon>Rhabditidae</taxon>
        <taxon>Peloderinae</taxon>
        <taxon>Caenorhabditis</taxon>
    </lineage>
</organism>
<name>A0A9P1IFI7_9PELO</name>
<proteinExistence type="inferred from homology"/>
<dbReference type="GO" id="GO:0008705">
    <property type="term" value="F:methionine synthase activity"/>
    <property type="evidence" value="ECO:0007669"/>
    <property type="project" value="TreeGrafter"/>
</dbReference>
<dbReference type="GO" id="GO:0050667">
    <property type="term" value="P:homocysteine metabolic process"/>
    <property type="evidence" value="ECO:0007669"/>
    <property type="project" value="TreeGrafter"/>
</dbReference>
<dbReference type="PANTHER" id="PTHR45833:SF1">
    <property type="entry name" value="METHIONINE SYNTHASE"/>
    <property type="match status" value="1"/>
</dbReference>
<comment type="similarity">
    <text evidence="1">Belongs to the vitamin-B12 dependent methionine synthase family.</text>
</comment>
<evidence type="ECO:0000256" key="4">
    <source>
        <dbReference type="ARBA" id="ARBA00022691"/>
    </source>
</evidence>
<keyword evidence="6" id="KW-0170">Cobalt</keyword>
<dbReference type="GO" id="GO:0046872">
    <property type="term" value="F:metal ion binding"/>
    <property type="evidence" value="ECO:0007669"/>
    <property type="project" value="UniProtKB-KW"/>
</dbReference>
<accession>A0A9P1IFI7</accession>